<keyword evidence="1" id="KW-0812">Transmembrane</keyword>
<feature type="transmembrane region" description="Helical" evidence="1">
    <location>
        <begin position="117"/>
        <end position="137"/>
    </location>
</feature>
<organism evidence="2">
    <name type="scientific">Mytilinidion resinicola</name>
    <dbReference type="NCBI Taxonomy" id="574789"/>
    <lineage>
        <taxon>Eukaryota</taxon>
        <taxon>Fungi</taxon>
        <taxon>Dikarya</taxon>
        <taxon>Ascomycota</taxon>
        <taxon>Pezizomycotina</taxon>
        <taxon>Dothideomycetes</taxon>
        <taxon>Pleosporomycetidae</taxon>
        <taxon>Mytilinidiales</taxon>
        <taxon>Mytilinidiaceae</taxon>
        <taxon>Mytilinidion</taxon>
    </lineage>
</organism>
<feature type="transmembrane region" description="Helical" evidence="1">
    <location>
        <begin position="84"/>
        <end position="101"/>
    </location>
</feature>
<feature type="transmembrane region" description="Helical" evidence="1">
    <location>
        <begin position="325"/>
        <end position="346"/>
    </location>
</feature>
<dbReference type="OrthoDB" id="72269at2759"/>
<feature type="transmembrane region" description="Helical" evidence="1">
    <location>
        <begin position="7"/>
        <end position="27"/>
    </location>
</feature>
<evidence type="ECO:0000313" key="4">
    <source>
        <dbReference type="RefSeq" id="XP_033578273.1"/>
    </source>
</evidence>
<feature type="transmembrane region" description="Helical" evidence="1">
    <location>
        <begin position="290"/>
        <end position="313"/>
    </location>
</feature>
<sequence length="369" mass="40873">MKFFTQSAYFITLGALAVVLLWGVSLWNGTVLELIRVTWYGKLHDGTPFKTSYTGIVLFDFPLSLLVAFFLYGTNGSDPGYQLFLIDAYSTLQSAFVWLYVEASRGGKKPTAVEYPIFWGAAWQAFGAAISLPFYYFNHLKWVHAQPRGLSTVDLPSARAIPISFLLGAFLPMAIGMLPTWVDRSHCLHQNILAAWQLDPVWVSTIQVAGVSLFKITAASSRNVEDDTLRHVRISYVLAGLSSTAGHLYAIGRMFSDTNPLLSFSRVYVPRLFAGPEGSTEKLMNGPWLFLQYDLIIIALSSLSWAYVLIFSLMEEGFGRKALPLVFLLGGLLLGPGGTVSAALFWREGELHRRRALEKPGKIGGRKAT</sequence>
<feature type="transmembrane region" description="Helical" evidence="1">
    <location>
        <begin position="232"/>
        <end position="252"/>
    </location>
</feature>
<keyword evidence="3" id="KW-1185">Reference proteome</keyword>
<dbReference type="EMBL" id="MU003698">
    <property type="protein sequence ID" value="KAF2811309.1"/>
    <property type="molecule type" value="Genomic_DNA"/>
</dbReference>
<reference evidence="4" key="2">
    <citation type="submission" date="2020-04" db="EMBL/GenBank/DDBJ databases">
        <authorList>
            <consortium name="NCBI Genome Project"/>
        </authorList>
    </citation>
    <scope>NUCLEOTIDE SEQUENCE</scope>
    <source>
        <strain evidence="4">CBS 304.34</strain>
    </source>
</reference>
<keyword evidence="1" id="KW-1133">Transmembrane helix</keyword>
<evidence type="ECO:0000256" key="1">
    <source>
        <dbReference type="SAM" id="Phobius"/>
    </source>
</evidence>
<evidence type="ECO:0000313" key="3">
    <source>
        <dbReference type="Proteomes" id="UP000504636"/>
    </source>
</evidence>
<dbReference type="RefSeq" id="XP_033578273.1">
    <property type="nucleotide sequence ID" value="XM_033723489.1"/>
</dbReference>
<name>A0A6A6YS20_9PEZI</name>
<reference evidence="4" key="3">
    <citation type="submission" date="2025-04" db="UniProtKB">
        <authorList>
            <consortium name="RefSeq"/>
        </authorList>
    </citation>
    <scope>IDENTIFICATION</scope>
    <source>
        <strain evidence="4">CBS 304.34</strain>
    </source>
</reference>
<keyword evidence="1" id="KW-0472">Membrane</keyword>
<dbReference type="Proteomes" id="UP000504636">
    <property type="component" value="Unplaced"/>
</dbReference>
<reference evidence="2 4" key="1">
    <citation type="journal article" date="2020" name="Stud. Mycol.">
        <title>101 Dothideomycetes genomes: a test case for predicting lifestyles and emergence of pathogens.</title>
        <authorList>
            <person name="Haridas S."/>
            <person name="Albert R."/>
            <person name="Binder M."/>
            <person name="Bloem J."/>
            <person name="Labutti K."/>
            <person name="Salamov A."/>
            <person name="Andreopoulos B."/>
            <person name="Baker S."/>
            <person name="Barry K."/>
            <person name="Bills G."/>
            <person name="Bluhm B."/>
            <person name="Cannon C."/>
            <person name="Castanera R."/>
            <person name="Culley D."/>
            <person name="Daum C."/>
            <person name="Ezra D."/>
            <person name="Gonzalez J."/>
            <person name="Henrissat B."/>
            <person name="Kuo A."/>
            <person name="Liang C."/>
            <person name="Lipzen A."/>
            <person name="Lutzoni F."/>
            <person name="Magnuson J."/>
            <person name="Mondo S."/>
            <person name="Nolan M."/>
            <person name="Ohm R."/>
            <person name="Pangilinan J."/>
            <person name="Park H.-J."/>
            <person name="Ramirez L."/>
            <person name="Alfaro M."/>
            <person name="Sun H."/>
            <person name="Tritt A."/>
            <person name="Yoshinaga Y."/>
            <person name="Zwiers L.-H."/>
            <person name="Turgeon B."/>
            <person name="Goodwin S."/>
            <person name="Spatafora J."/>
            <person name="Crous P."/>
            <person name="Grigoriev I."/>
        </authorList>
    </citation>
    <scope>NUCLEOTIDE SEQUENCE</scope>
    <source>
        <strain evidence="2 4">CBS 304.34</strain>
    </source>
</reference>
<feature type="transmembrane region" description="Helical" evidence="1">
    <location>
        <begin position="53"/>
        <end position="72"/>
    </location>
</feature>
<gene>
    <name evidence="2 4" type="ORF">BDZ99DRAFT_497109</name>
</gene>
<accession>A0A6A6YS20</accession>
<feature type="transmembrane region" description="Helical" evidence="1">
    <location>
        <begin position="201"/>
        <end position="220"/>
    </location>
</feature>
<dbReference type="AlphaFoldDB" id="A0A6A6YS20"/>
<dbReference type="GeneID" id="54464382"/>
<protein>
    <submittedName>
        <fullName evidence="2 4">Uncharacterized protein</fullName>
    </submittedName>
</protein>
<evidence type="ECO:0000313" key="2">
    <source>
        <dbReference type="EMBL" id="KAF2811309.1"/>
    </source>
</evidence>
<feature type="transmembrane region" description="Helical" evidence="1">
    <location>
        <begin position="158"/>
        <end position="181"/>
    </location>
</feature>
<proteinExistence type="predicted"/>